<keyword evidence="2" id="KW-1185">Reference proteome</keyword>
<name>A0A1I2WFP8_9GAMM</name>
<sequence length="75" mass="8825">MSDELKYLAVALLVLFAFVPVTVQALRRRKEQPPPLASNDRKLYRLWRSDPDAYQRQYGALDEEYVKAQKAKRNE</sequence>
<proteinExistence type="predicted"/>
<dbReference type="AlphaFoldDB" id="A0A1I2WFP8"/>
<organism evidence="1 2">
    <name type="scientific">Neptunomonas qingdaonensis</name>
    <dbReference type="NCBI Taxonomy" id="1045558"/>
    <lineage>
        <taxon>Bacteria</taxon>
        <taxon>Pseudomonadati</taxon>
        <taxon>Pseudomonadota</taxon>
        <taxon>Gammaproteobacteria</taxon>
        <taxon>Oceanospirillales</taxon>
        <taxon>Oceanospirillaceae</taxon>
        <taxon>Neptunomonas</taxon>
    </lineage>
</organism>
<dbReference type="EMBL" id="FOOU01000026">
    <property type="protein sequence ID" value="SFG99569.1"/>
    <property type="molecule type" value="Genomic_DNA"/>
</dbReference>
<protein>
    <submittedName>
        <fullName evidence="1">Uncharacterized protein</fullName>
    </submittedName>
</protein>
<dbReference type="OrthoDB" id="6121091at2"/>
<dbReference type="STRING" id="1045558.SAMN05216175_1269"/>
<dbReference type="RefSeq" id="WP_090731045.1">
    <property type="nucleotide sequence ID" value="NZ_FOOU01000026.1"/>
</dbReference>
<reference evidence="2" key="1">
    <citation type="submission" date="2016-10" db="EMBL/GenBank/DDBJ databases">
        <authorList>
            <person name="Varghese N."/>
            <person name="Submissions S."/>
        </authorList>
    </citation>
    <scope>NUCLEOTIDE SEQUENCE [LARGE SCALE GENOMIC DNA]</scope>
    <source>
        <strain evidence="2">CGMCC 1.10971</strain>
    </source>
</reference>
<evidence type="ECO:0000313" key="2">
    <source>
        <dbReference type="Proteomes" id="UP000198623"/>
    </source>
</evidence>
<gene>
    <name evidence="1" type="ORF">SAMN05216175_1269</name>
</gene>
<dbReference type="Proteomes" id="UP000198623">
    <property type="component" value="Unassembled WGS sequence"/>
</dbReference>
<evidence type="ECO:0000313" key="1">
    <source>
        <dbReference type="EMBL" id="SFG99569.1"/>
    </source>
</evidence>
<accession>A0A1I2WFP8</accession>